<dbReference type="InterPro" id="IPR004268">
    <property type="entry name" value="MurJ"/>
</dbReference>
<feature type="compositionally biased region" description="Basic residues" evidence="12">
    <location>
        <begin position="547"/>
        <end position="560"/>
    </location>
</feature>
<evidence type="ECO:0000256" key="9">
    <source>
        <dbReference type="ARBA" id="ARBA00061532"/>
    </source>
</evidence>
<dbReference type="CDD" id="cd13123">
    <property type="entry name" value="MATE_MurJ_like"/>
    <property type="match status" value="1"/>
</dbReference>
<feature type="region of interest" description="Disordered" evidence="12">
    <location>
        <begin position="536"/>
        <end position="560"/>
    </location>
</feature>
<feature type="transmembrane region" description="Helical" evidence="10">
    <location>
        <begin position="498"/>
        <end position="519"/>
    </location>
</feature>
<evidence type="ECO:0000313" key="14">
    <source>
        <dbReference type="Proteomes" id="UP000576225"/>
    </source>
</evidence>
<evidence type="ECO:0000256" key="5">
    <source>
        <dbReference type="ARBA" id="ARBA00022984"/>
    </source>
</evidence>
<dbReference type="EMBL" id="JABAEW010000012">
    <property type="protein sequence ID" value="NMD86594.1"/>
    <property type="molecule type" value="Genomic_DNA"/>
</dbReference>
<dbReference type="GO" id="GO:0008360">
    <property type="term" value="P:regulation of cell shape"/>
    <property type="evidence" value="ECO:0007669"/>
    <property type="project" value="UniProtKB-UniRule"/>
</dbReference>
<dbReference type="PANTHER" id="PTHR47019:SF1">
    <property type="entry name" value="LIPID II FLIPPASE MURJ"/>
    <property type="match status" value="1"/>
</dbReference>
<keyword evidence="3 10" id="KW-0812">Transmembrane</keyword>
<evidence type="ECO:0000313" key="13">
    <source>
        <dbReference type="EMBL" id="NMD86594.1"/>
    </source>
</evidence>
<accession>A0A848AS59</accession>
<evidence type="ECO:0000256" key="8">
    <source>
        <dbReference type="ARBA" id="ARBA00060041"/>
    </source>
</evidence>
<evidence type="ECO:0000256" key="6">
    <source>
        <dbReference type="ARBA" id="ARBA00022989"/>
    </source>
</evidence>
<protein>
    <recommendedName>
        <fullName evidence="10">Probable lipid II flippase MurJ</fullName>
    </recommendedName>
</protein>
<dbReference type="PRINTS" id="PR01806">
    <property type="entry name" value="VIRFACTRMVIN"/>
</dbReference>
<dbReference type="GO" id="GO:0009252">
    <property type="term" value="P:peptidoglycan biosynthetic process"/>
    <property type="evidence" value="ECO:0007669"/>
    <property type="project" value="UniProtKB-UniRule"/>
</dbReference>
<evidence type="ECO:0000256" key="11">
    <source>
        <dbReference type="PIRNR" id="PIRNR002869"/>
    </source>
</evidence>
<feature type="transmembrane region" description="Helical" evidence="10">
    <location>
        <begin position="461"/>
        <end position="483"/>
    </location>
</feature>
<feature type="transmembrane region" description="Helical" evidence="10">
    <location>
        <begin position="92"/>
        <end position="118"/>
    </location>
</feature>
<dbReference type="GO" id="GO:0034204">
    <property type="term" value="P:lipid translocation"/>
    <property type="evidence" value="ECO:0007669"/>
    <property type="project" value="TreeGrafter"/>
</dbReference>
<evidence type="ECO:0000256" key="3">
    <source>
        <dbReference type="ARBA" id="ARBA00022692"/>
    </source>
</evidence>
<feature type="transmembrane region" description="Helical" evidence="10">
    <location>
        <begin position="372"/>
        <end position="395"/>
    </location>
</feature>
<gene>
    <name evidence="10 13" type="primary">murJ</name>
    <name evidence="13" type="ORF">HF882_08375</name>
</gene>
<proteinExistence type="inferred from homology"/>
<dbReference type="HAMAP" id="MF_02078">
    <property type="entry name" value="MurJ_MviN"/>
    <property type="match status" value="1"/>
</dbReference>
<keyword evidence="7 10" id="KW-0472">Membrane</keyword>
<sequence>MAHARQTGFLKSSLGVAFATLLSRALGLVRVMFEARVLGGGSVASAWFLAFSIPNLFRRLLGEGALGTALIPLVAQAEAEHGPDKVRRDLGVVFAVLSLILALVVALIAGGALGLRAFARSETGAAMFPLLATERMQLVLAILPLLMPYAFFICLVGVVGAVLNTRKEFVLPALGALLLNFFLIGGLGWGYYRAIPPAGLPQFLNVLSFLVLGSGALQLVLMLLLLWYHGRFPSLKRESFRDCAILKQLWKLVLPGMIGGAALQISFLVDRMLAIWLGPQAVPALNNVDRIVDLPIGIFALALGSVLMANMAQAAARGSREELAEDLVFSLRHVYFVCIPMAVLVMLFWQPLIRMLCLGGNYTESDLEATRYVAIFYGAGIPSFCVLKVVLPVYYARKMMKIPLYSSLVSIACNIILNLCLMWTLKQGGIALSTVLASMLNNTILITLLHREGFNLQGRLMLLTGLRSLLLAGAVGVGLYFLYPQLRRMLELPWFGEFPAFVALMALFGGLYFGASFLLRAAEPREFFDIVRRRKKRRSSKAGAPANRRRSAARRRSHSS</sequence>
<dbReference type="GO" id="GO:0015648">
    <property type="term" value="F:lipid-linked peptidoglycan transporter activity"/>
    <property type="evidence" value="ECO:0007669"/>
    <property type="project" value="UniProtKB-UniRule"/>
</dbReference>
<comment type="pathway">
    <text evidence="10">Cell wall biogenesis; peptidoglycan biosynthesis.</text>
</comment>
<comment type="caution">
    <text evidence="13">The sequence shown here is derived from an EMBL/GenBank/DDBJ whole genome shotgun (WGS) entry which is preliminary data.</text>
</comment>
<dbReference type="PANTHER" id="PTHR47019">
    <property type="entry name" value="LIPID II FLIPPASE MURJ"/>
    <property type="match status" value="1"/>
</dbReference>
<dbReference type="Pfam" id="PF03023">
    <property type="entry name" value="MurJ"/>
    <property type="match status" value="1"/>
</dbReference>
<organism evidence="13 14">
    <name type="scientific">Victivallis vadensis</name>
    <dbReference type="NCBI Taxonomy" id="172901"/>
    <lineage>
        <taxon>Bacteria</taxon>
        <taxon>Pseudomonadati</taxon>
        <taxon>Lentisphaerota</taxon>
        <taxon>Lentisphaeria</taxon>
        <taxon>Victivallales</taxon>
        <taxon>Victivallaceae</taxon>
        <taxon>Victivallis</taxon>
    </lineage>
</organism>
<dbReference type="GO" id="GO:0071555">
    <property type="term" value="P:cell wall organization"/>
    <property type="evidence" value="ECO:0007669"/>
    <property type="project" value="UniProtKB-UniRule"/>
</dbReference>
<feature type="transmembrane region" description="Helical" evidence="10">
    <location>
        <begin position="402"/>
        <end position="424"/>
    </location>
</feature>
<dbReference type="Proteomes" id="UP000576225">
    <property type="component" value="Unassembled WGS sequence"/>
</dbReference>
<evidence type="ECO:0000256" key="2">
    <source>
        <dbReference type="ARBA" id="ARBA00022475"/>
    </source>
</evidence>
<keyword evidence="6 10" id="KW-1133">Transmembrane helix</keyword>
<reference evidence="13 14" key="1">
    <citation type="submission" date="2020-04" db="EMBL/GenBank/DDBJ databases">
        <authorList>
            <person name="Hitch T.C.A."/>
            <person name="Wylensek D."/>
            <person name="Clavel T."/>
        </authorList>
    </citation>
    <scope>NUCLEOTIDE SEQUENCE [LARGE SCALE GENOMIC DNA]</scope>
    <source>
        <strain evidence="13 14">COR2-253-APC-1A</strain>
    </source>
</reference>
<feature type="transmembrane region" description="Helical" evidence="10">
    <location>
        <begin position="170"/>
        <end position="192"/>
    </location>
</feature>
<feature type="transmembrane region" description="Helical" evidence="10">
    <location>
        <begin position="430"/>
        <end position="449"/>
    </location>
</feature>
<feature type="transmembrane region" description="Helical" evidence="10">
    <location>
        <begin position="333"/>
        <end position="352"/>
    </location>
</feature>
<keyword evidence="2 10" id="KW-1003">Cell membrane</keyword>
<feature type="transmembrane region" description="Helical" evidence="10">
    <location>
        <begin position="204"/>
        <end position="228"/>
    </location>
</feature>
<evidence type="ECO:0000256" key="7">
    <source>
        <dbReference type="ARBA" id="ARBA00023136"/>
    </source>
</evidence>
<comment type="similarity">
    <text evidence="9 10 11">Belongs to the MurJ/MviN family.</text>
</comment>
<feature type="transmembrane region" description="Helical" evidence="10">
    <location>
        <begin position="249"/>
        <end position="269"/>
    </location>
</feature>
<comment type="function">
    <text evidence="8 10 11">Involved in peptidoglycan biosynthesis. Transports lipid-linked peptidoglycan precursors from the inner to the outer leaflet of the cytoplasmic membrane.</text>
</comment>
<evidence type="ECO:0000256" key="10">
    <source>
        <dbReference type="HAMAP-Rule" id="MF_02078"/>
    </source>
</evidence>
<dbReference type="UniPathway" id="UPA00219"/>
<evidence type="ECO:0000256" key="12">
    <source>
        <dbReference type="SAM" id="MobiDB-lite"/>
    </source>
</evidence>
<dbReference type="RefSeq" id="WP_168962254.1">
    <property type="nucleotide sequence ID" value="NZ_JABAEW010000012.1"/>
</dbReference>
<evidence type="ECO:0000256" key="1">
    <source>
        <dbReference type="ARBA" id="ARBA00004651"/>
    </source>
</evidence>
<keyword evidence="5 10" id="KW-0573">Peptidoglycan synthesis</keyword>
<dbReference type="PIRSF" id="PIRSF002869">
    <property type="entry name" value="MviN"/>
    <property type="match status" value="1"/>
</dbReference>
<keyword evidence="10 11" id="KW-0813">Transport</keyword>
<name>A0A848AS59_9BACT</name>
<keyword evidence="10 11" id="KW-0961">Cell wall biogenesis/degradation</keyword>
<evidence type="ECO:0000256" key="4">
    <source>
        <dbReference type="ARBA" id="ARBA00022960"/>
    </source>
</evidence>
<dbReference type="AlphaFoldDB" id="A0A848AS59"/>
<dbReference type="InterPro" id="IPR051050">
    <property type="entry name" value="Lipid_II_flippase_MurJ/MviN"/>
</dbReference>
<feature type="transmembrane region" description="Helical" evidence="10">
    <location>
        <begin position="138"/>
        <end position="163"/>
    </location>
</feature>
<comment type="subcellular location">
    <subcellularLocation>
        <location evidence="1 10">Cell membrane</location>
        <topology evidence="1 10">Multi-pass membrane protein</topology>
    </subcellularLocation>
</comment>
<feature type="transmembrane region" description="Helical" evidence="10">
    <location>
        <begin position="294"/>
        <end position="312"/>
    </location>
</feature>
<dbReference type="NCBIfam" id="TIGR01695">
    <property type="entry name" value="murJ_mviN"/>
    <property type="match status" value="1"/>
</dbReference>
<dbReference type="GO" id="GO:0005886">
    <property type="term" value="C:plasma membrane"/>
    <property type="evidence" value="ECO:0007669"/>
    <property type="project" value="UniProtKB-SubCell"/>
</dbReference>
<keyword evidence="4 10" id="KW-0133">Cell shape</keyword>